<keyword evidence="10 12" id="KW-1015">Disulfide bond</keyword>
<evidence type="ECO:0000256" key="5">
    <source>
        <dbReference type="ARBA" id="ARBA00022792"/>
    </source>
</evidence>
<evidence type="ECO:0000256" key="10">
    <source>
        <dbReference type="ARBA" id="ARBA00023157"/>
    </source>
</evidence>
<feature type="non-terminal residue" evidence="14">
    <location>
        <position position="1"/>
    </location>
</feature>
<proteinExistence type="inferred from homology"/>
<dbReference type="GO" id="GO:0015031">
    <property type="term" value="P:protein transport"/>
    <property type="evidence" value="ECO:0007669"/>
    <property type="project" value="UniProtKB-KW"/>
</dbReference>
<comment type="subunit">
    <text evidence="12">Heterohexamer.</text>
</comment>
<accession>A0A4P9Z372</accession>
<keyword evidence="7 12" id="KW-0653">Protein transport</keyword>
<dbReference type="GO" id="GO:0045039">
    <property type="term" value="P:protein insertion into mitochondrial inner membrane"/>
    <property type="evidence" value="ECO:0007669"/>
    <property type="project" value="UniProtKB-ARBA"/>
</dbReference>
<evidence type="ECO:0000256" key="12">
    <source>
        <dbReference type="RuleBase" id="RU367043"/>
    </source>
</evidence>
<keyword evidence="3 12" id="KW-0813">Transport</keyword>
<keyword evidence="6" id="KW-0862">Zinc</keyword>
<evidence type="ECO:0000256" key="9">
    <source>
        <dbReference type="ARBA" id="ARBA00023128"/>
    </source>
</evidence>
<protein>
    <recommendedName>
        <fullName evidence="12">Mitochondrial import inner membrane translocase subunit</fullName>
    </recommendedName>
</protein>
<evidence type="ECO:0000256" key="4">
    <source>
        <dbReference type="ARBA" id="ARBA00022723"/>
    </source>
</evidence>
<keyword evidence="8 12" id="KW-0811">Translocation</keyword>
<dbReference type="FunFam" id="1.10.287.810:FF:000001">
    <property type="entry name" value="mitochondrial import inner membrane translocase subunit TIM13"/>
    <property type="match status" value="1"/>
</dbReference>
<comment type="similarity">
    <text evidence="2 12">Belongs to the small Tim family.</text>
</comment>
<dbReference type="SUPFAM" id="SSF144122">
    <property type="entry name" value="Tim10-like"/>
    <property type="match status" value="1"/>
</dbReference>
<gene>
    <name evidence="14" type="ORF">SYNPS1DRAFT_2179</name>
</gene>
<evidence type="ECO:0000256" key="11">
    <source>
        <dbReference type="ARBA" id="ARBA00023186"/>
    </source>
</evidence>
<dbReference type="GO" id="GO:0005743">
    <property type="term" value="C:mitochondrial inner membrane"/>
    <property type="evidence" value="ECO:0007669"/>
    <property type="project" value="UniProtKB-SubCell"/>
</dbReference>
<keyword evidence="11 12" id="KW-0143">Chaperone</keyword>
<dbReference type="GO" id="GO:0046872">
    <property type="term" value="F:metal ion binding"/>
    <property type="evidence" value="ECO:0007669"/>
    <property type="project" value="UniProtKB-KW"/>
</dbReference>
<comment type="function">
    <text evidence="12">Mitochondrial intermembrane chaperone that participates in the import and insertion of some multi-pass transmembrane proteins into the mitochondrial inner membrane. Also required for the transfer of beta-barrel precursors from the TOM complex to the sorting and assembly machinery (SAM complex) of the outer membrane. Acts as a chaperone-like protein that protects the hydrophobic precursors from aggregation and guide them through the mitochondrial intermembrane space.</text>
</comment>
<dbReference type="InterPro" id="IPR004217">
    <property type="entry name" value="Tim10-like"/>
</dbReference>
<keyword evidence="4" id="KW-0479">Metal-binding</keyword>
<evidence type="ECO:0000256" key="6">
    <source>
        <dbReference type="ARBA" id="ARBA00022833"/>
    </source>
</evidence>
<dbReference type="GO" id="GO:0042719">
    <property type="term" value="C:mitochondrial intermembrane space chaperone complex"/>
    <property type="evidence" value="ECO:0007669"/>
    <property type="project" value="UniProtKB-ARBA"/>
</dbReference>
<keyword evidence="15" id="KW-1185">Reference proteome</keyword>
<dbReference type="Proteomes" id="UP000278143">
    <property type="component" value="Unassembled WGS sequence"/>
</dbReference>
<evidence type="ECO:0000256" key="3">
    <source>
        <dbReference type="ARBA" id="ARBA00022448"/>
    </source>
</evidence>
<evidence type="ECO:0000256" key="1">
    <source>
        <dbReference type="ARBA" id="ARBA00004137"/>
    </source>
</evidence>
<evidence type="ECO:0000256" key="7">
    <source>
        <dbReference type="ARBA" id="ARBA00022927"/>
    </source>
</evidence>
<evidence type="ECO:0000256" key="2">
    <source>
        <dbReference type="ARBA" id="ARBA00006720"/>
    </source>
</evidence>
<feature type="domain" description="Tim10-like" evidence="13">
    <location>
        <begin position="7"/>
        <end position="67"/>
    </location>
</feature>
<evidence type="ECO:0000313" key="15">
    <source>
        <dbReference type="Proteomes" id="UP000278143"/>
    </source>
</evidence>
<evidence type="ECO:0000259" key="13">
    <source>
        <dbReference type="Pfam" id="PF02953"/>
    </source>
</evidence>
<dbReference type="OrthoDB" id="7813104at2759"/>
<name>A0A4P9Z372_9FUNG</name>
<sequence length="73" mass="8302">KKEVMEQVRQELALANAQELISKVNEKCFAKCVPKPGPRLDSTEQTCLSNCMNLYLEAWNVVSRAYVSRAQLE</sequence>
<dbReference type="Pfam" id="PF02953">
    <property type="entry name" value="zf-Tim10_DDP"/>
    <property type="match status" value="1"/>
</dbReference>
<organism evidence="14 15">
    <name type="scientific">Syncephalis pseudoplumigaleata</name>
    <dbReference type="NCBI Taxonomy" id="1712513"/>
    <lineage>
        <taxon>Eukaryota</taxon>
        <taxon>Fungi</taxon>
        <taxon>Fungi incertae sedis</taxon>
        <taxon>Zoopagomycota</taxon>
        <taxon>Zoopagomycotina</taxon>
        <taxon>Zoopagomycetes</taxon>
        <taxon>Zoopagales</taxon>
        <taxon>Piptocephalidaceae</taxon>
        <taxon>Syncephalis</taxon>
    </lineage>
</organism>
<evidence type="ECO:0000256" key="8">
    <source>
        <dbReference type="ARBA" id="ARBA00023010"/>
    </source>
</evidence>
<dbReference type="InterPro" id="IPR035427">
    <property type="entry name" value="Tim10-like_dom_sf"/>
</dbReference>
<evidence type="ECO:0000313" key="14">
    <source>
        <dbReference type="EMBL" id="RKP26997.1"/>
    </source>
</evidence>
<dbReference type="AlphaFoldDB" id="A0A4P9Z372"/>
<keyword evidence="5 12" id="KW-0472">Membrane</keyword>
<comment type="subcellular location">
    <subcellularLocation>
        <location evidence="1 12">Mitochondrion inner membrane</location>
        <topology evidence="1 12">Peripheral membrane protein</topology>
        <orientation evidence="1 12">Intermembrane side</orientation>
    </subcellularLocation>
</comment>
<keyword evidence="9 12" id="KW-0496">Mitochondrion</keyword>
<dbReference type="Gene3D" id="1.10.287.810">
    <property type="entry name" value="Mitochondrial import inner membrane translocase subunit tim13 like domains"/>
    <property type="match status" value="1"/>
</dbReference>
<comment type="domain">
    <text evidence="12">The twin CX3C motif contains 4 conserved Cys residues that form 2 disulfide bonds in the mitochondrial intermembrane space.</text>
</comment>
<dbReference type="EMBL" id="KZ989291">
    <property type="protein sequence ID" value="RKP26997.1"/>
    <property type="molecule type" value="Genomic_DNA"/>
</dbReference>
<reference evidence="15" key="1">
    <citation type="journal article" date="2018" name="Nat. Microbiol.">
        <title>Leveraging single-cell genomics to expand the fungal tree of life.</title>
        <authorList>
            <person name="Ahrendt S.R."/>
            <person name="Quandt C.A."/>
            <person name="Ciobanu D."/>
            <person name="Clum A."/>
            <person name="Salamov A."/>
            <person name="Andreopoulos B."/>
            <person name="Cheng J.F."/>
            <person name="Woyke T."/>
            <person name="Pelin A."/>
            <person name="Henrissat B."/>
            <person name="Reynolds N.K."/>
            <person name="Benny G.L."/>
            <person name="Smith M.E."/>
            <person name="James T.Y."/>
            <person name="Grigoriev I.V."/>
        </authorList>
    </citation>
    <scope>NUCLEOTIDE SEQUENCE [LARGE SCALE GENOMIC DNA]</scope>
    <source>
        <strain evidence="15">Benny S71-1</strain>
    </source>
</reference>
<feature type="non-terminal residue" evidence="14">
    <location>
        <position position="73"/>
    </location>
</feature>
<keyword evidence="5 12" id="KW-0999">Mitochondrion inner membrane</keyword>